<reference evidence="1" key="1">
    <citation type="submission" date="2014-09" db="EMBL/GenBank/DDBJ databases">
        <authorList>
            <person name="Magalhaes I.L.F."/>
            <person name="Oliveira U."/>
            <person name="Santos F.R."/>
            <person name="Vidigal T.H.D.A."/>
            <person name="Brescovit A.D."/>
            <person name="Santos A.J."/>
        </authorList>
    </citation>
    <scope>NUCLEOTIDE SEQUENCE</scope>
    <source>
        <tissue evidence="1">Shoot tissue taken approximately 20 cm above the soil surface</tissue>
    </source>
</reference>
<dbReference type="AlphaFoldDB" id="A0A0A9DKU7"/>
<sequence length="62" mass="6888">MLFDFLNASAASPLSFIAEPKDCEDLNWLPYCSILSRKSEFTSPSESSLRVVFIMSFCNSGS</sequence>
<accession>A0A0A9DKU7</accession>
<reference evidence="1" key="2">
    <citation type="journal article" date="2015" name="Data Brief">
        <title>Shoot transcriptome of the giant reed, Arundo donax.</title>
        <authorList>
            <person name="Barrero R.A."/>
            <person name="Guerrero F.D."/>
            <person name="Moolhuijzen P."/>
            <person name="Goolsby J.A."/>
            <person name="Tidwell J."/>
            <person name="Bellgard S.E."/>
            <person name="Bellgard M.I."/>
        </authorList>
    </citation>
    <scope>NUCLEOTIDE SEQUENCE</scope>
    <source>
        <tissue evidence="1">Shoot tissue taken approximately 20 cm above the soil surface</tissue>
    </source>
</reference>
<evidence type="ECO:0000313" key="1">
    <source>
        <dbReference type="EMBL" id="JAD89189.1"/>
    </source>
</evidence>
<proteinExistence type="predicted"/>
<organism evidence="1">
    <name type="scientific">Arundo donax</name>
    <name type="common">Giant reed</name>
    <name type="synonym">Donax arundinaceus</name>
    <dbReference type="NCBI Taxonomy" id="35708"/>
    <lineage>
        <taxon>Eukaryota</taxon>
        <taxon>Viridiplantae</taxon>
        <taxon>Streptophyta</taxon>
        <taxon>Embryophyta</taxon>
        <taxon>Tracheophyta</taxon>
        <taxon>Spermatophyta</taxon>
        <taxon>Magnoliopsida</taxon>
        <taxon>Liliopsida</taxon>
        <taxon>Poales</taxon>
        <taxon>Poaceae</taxon>
        <taxon>PACMAD clade</taxon>
        <taxon>Arundinoideae</taxon>
        <taxon>Arundineae</taxon>
        <taxon>Arundo</taxon>
    </lineage>
</organism>
<dbReference type="EMBL" id="GBRH01208706">
    <property type="protein sequence ID" value="JAD89189.1"/>
    <property type="molecule type" value="Transcribed_RNA"/>
</dbReference>
<name>A0A0A9DKU7_ARUDO</name>
<protein>
    <submittedName>
        <fullName evidence="1">Uncharacterized protein</fullName>
    </submittedName>
</protein>